<protein>
    <submittedName>
        <fullName evidence="1">Uncharacterized protein</fullName>
    </submittedName>
</protein>
<proteinExistence type="predicted"/>
<dbReference type="Proteomes" id="UP000215155">
    <property type="component" value="Unassembled WGS sequence"/>
</dbReference>
<accession>A0AA91TGV6</accession>
<comment type="caution">
    <text evidence="1">The sequence shown here is derived from an EMBL/GenBank/DDBJ whole genome shotgun (WGS) entry which is preliminary data.</text>
</comment>
<name>A0AA91TGV6_9BACT</name>
<evidence type="ECO:0000313" key="1">
    <source>
        <dbReference type="EMBL" id="OXL42577.1"/>
    </source>
</evidence>
<gene>
    <name evidence="1" type="ORF">CFT61_15720</name>
</gene>
<sequence>MLFSALLVGGASTFVSCTDHESDSAYDTSVSQIAKLTELNKWLGELKETNPDLASAIDARIQANMNVIKDGVFADTARVNAAIQGSQAYKNLKGQVDGVDARVSALERLRLTDSIAAKKITDALDHRLDSVSGSLSNALNILLEQKLDGITVNATENPVTGYWNASFTGLNLKLASSFYGVAAEGTDEWGEVIEPNQVLGKGGNAGYLYVSLNPTEIDPSLVKVELVNSQGEPAKGFELGSIENTDKVLTFGTKAASVSANGFYQVPVIASDPQNDGVEFDKGALAAAAKNVLNELRNPKENDLDLSKIASALYKNIPVLTAYGVKAEYYLYNPDTQNLELHKTIKHAVSDYDIAAVAVKPVSFNFLKDNATLDKLSDWAVENFRLPSLSSKLDKVIDALNVEISYDKADEFYTYSVITPNGLFCQQDGNDVVIYGQGTDLNNGQLIDGELYRIKNATVEKKFISTGGSAAEFVFVIKTKDSTIADLLASANKQIAGKLQPIKNVLSNVNAKWENVIAKVNPLLSKVASKIGSANKLLQPTILYVDQNGNPNTLSTIGGRLGTRFVGTGATTLYATSWTAELLAPAYKKSISVEAVKDENKDGAEVTLTDGTTSAAKPFNGSINKVIFNAKKSGEYIIHYKAIDYSGVEVEKTFNVVVE</sequence>
<organism evidence="1 2">
    <name type="scientific">Segatella copri</name>
    <dbReference type="NCBI Taxonomy" id="165179"/>
    <lineage>
        <taxon>Bacteria</taxon>
        <taxon>Pseudomonadati</taxon>
        <taxon>Bacteroidota</taxon>
        <taxon>Bacteroidia</taxon>
        <taxon>Bacteroidales</taxon>
        <taxon>Prevotellaceae</taxon>
        <taxon>Segatella</taxon>
    </lineage>
</organism>
<dbReference type="AlphaFoldDB" id="A0AA91TGV6"/>
<reference evidence="1 2" key="1">
    <citation type="submission" date="2017-07" db="EMBL/GenBank/DDBJ databases">
        <title>Draft genome sequence of Prevotella copri isolated from the gut of healthy adult Indian.</title>
        <authorList>
            <person name="Das B."/>
            <person name="Bag S."/>
            <person name="Ghosh T.S."/>
        </authorList>
    </citation>
    <scope>NUCLEOTIDE SEQUENCE [LARGE SCALE GENOMIC DNA]</scope>
    <source>
        <strain evidence="1 2">Indica</strain>
    </source>
</reference>
<evidence type="ECO:0000313" key="2">
    <source>
        <dbReference type="Proteomes" id="UP000215155"/>
    </source>
</evidence>
<dbReference type="EMBL" id="NMPZ01000041">
    <property type="protein sequence ID" value="OXL42577.1"/>
    <property type="molecule type" value="Genomic_DNA"/>
</dbReference>